<reference evidence="1" key="1">
    <citation type="submission" date="2021-08" db="EMBL/GenBank/DDBJ databases">
        <title>Novel anaerobic bacterium isolated from sea squirt in East Sea, Republic of Korea.</title>
        <authorList>
            <person name="Nguyen T.H."/>
            <person name="Li Z."/>
            <person name="Lee Y.-J."/>
            <person name="Ko J."/>
            <person name="Kim S.-G."/>
        </authorList>
    </citation>
    <scope>NUCLEOTIDE SEQUENCE</scope>
    <source>
        <strain evidence="1">KCTC 25031</strain>
    </source>
</reference>
<accession>A0AC61NHM1</accession>
<dbReference type="EMBL" id="CP081303">
    <property type="protein sequence ID" value="QZE12811.1"/>
    <property type="molecule type" value="Genomic_DNA"/>
</dbReference>
<proteinExistence type="predicted"/>
<keyword evidence="2" id="KW-1185">Reference proteome</keyword>
<sequence>MNQNNLISDQCLVKKYLEGDNYALDVLITRHKNRIFTYIVMVVKSQSLAEDILQDTFIKVIHSLKNGKYKDNGKFISWVIRIAHNLIIDHFRKEKHLNVVSNDNCEVDLFNNTQFSDTNIETQIINDRVIHEVGEIMNLLPEDQKEIIRLRHYYGLSFKEIAEQTNVSINTALGRMRYALINMRKIVDEKNLELSLS</sequence>
<organism evidence="1 2">
    <name type="scientific">Halosquirtibacter laminarini</name>
    <dbReference type="NCBI Taxonomy" id="3374600"/>
    <lineage>
        <taxon>Bacteria</taxon>
        <taxon>Pseudomonadati</taxon>
        <taxon>Bacteroidota</taxon>
        <taxon>Bacteroidia</taxon>
        <taxon>Marinilabiliales</taxon>
        <taxon>Prolixibacteraceae</taxon>
        <taxon>Halosquirtibacter</taxon>
    </lineage>
</organism>
<evidence type="ECO:0000313" key="1">
    <source>
        <dbReference type="EMBL" id="QZE12811.1"/>
    </source>
</evidence>
<gene>
    <name evidence="1" type="ORF">K4L44_09440</name>
</gene>
<name>A0AC61NHM1_9BACT</name>
<evidence type="ECO:0000313" key="2">
    <source>
        <dbReference type="Proteomes" id="UP000826212"/>
    </source>
</evidence>
<dbReference type="Proteomes" id="UP000826212">
    <property type="component" value="Chromosome"/>
</dbReference>
<protein>
    <submittedName>
        <fullName evidence="1">Sigma-70 family RNA polymerase sigma factor</fullName>
    </submittedName>
</protein>